<dbReference type="eggNOG" id="COG0637">
    <property type="taxonomic scope" value="Bacteria"/>
</dbReference>
<dbReference type="InterPro" id="IPR036412">
    <property type="entry name" value="HAD-like_sf"/>
</dbReference>
<dbReference type="OrthoDB" id="9797743at2"/>
<evidence type="ECO:0000313" key="5">
    <source>
        <dbReference type="EMBL" id="ACB50290.1"/>
    </source>
</evidence>
<dbReference type="AlphaFoldDB" id="B1WSW0"/>
<evidence type="ECO:0000256" key="4">
    <source>
        <dbReference type="ARBA" id="ARBA00022842"/>
    </source>
</evidence>
<evidence type="ECO:0000256" key="1">
    <source>
        <dbReference type="ARBA" id="ARBA00001946"/>
    </source>
</evidence>
<dbReference type="KEGG" id="cyt:cce_0939"/>
<dbReference type="Gene3D" id="1.10.150.240">
    <property type="entry name" value="Putative phosphatase, domain 2"/>
    <property type="match status" value="1"/>
</dbReference>
<comment type="cofactor">
    <cofactor evidence="1">
        <name>Mg(2+)</name>
        <dbReference type="ChEBI" id="CHEBI:18420"/>
    </cofactor>
</comment>
<dbReference type="GO" id="GO:0016787">
    <property type="term" value="F:hydrolase activity"/>
    <property type="evidence" value="ECO:0007669"/>
    <property type="project" value="UniProtKB-KW"/>
</dbReference>
<name>B1WSW0_CROS5</name>
<accession>B1WSW0</accession>
<sequence>MSDSNEMLKAVIFDFNGVIINDEEIHQELINEILLGENLRPDPSEYQELCLGRSDRACLLDILSRRGRMVSDDYLDNLIEAKTLAYRKRINTLEELPIYPELKDFLTHLQQHNLRIGLVTGTILSEVKFILEKADILNYFEVIVGGDEIPRSKPEPDGYLLAVERFNELDPTLQLTPESCLVIEDTPAGIEAAKRAKMEVVGIANTYPYHFMQRLSNWAIDYFSDLDIERVEKSLTS</sequence>
<dbReference type="Gene3D" id="3.40.50.1000">
    <property type="entry name" value="HAD superfamily/HAD-like"/>
    <property type="match status" value="1"/>
</dbReference>
<evidence type="ECO:0000256" key="2">
    <source>
        <dbReference type="ARBA" id="ARBA00006171"/>
    </source>
</evidence>
<keyword evidence="3" id="KW-0479">Metal-binding</keyword>
<evidence type="ECO:0000256" key="3">
    <source>
        <dbReference type="ARBA" id="ARBA00022723"/>
    </source>
</evidence>
<dbReference type="NCBIfam" id="TIGR01509">
    <property type="entry name" value="HAD-SF-IA-v3"/>
    <property type="match status" value="1"/>
</dbReference>
<gene>
    <name evidence="5" type="primary">gph</name>
    <name evidence="5" type="ordered locus">cce_0939</name>
</gene>
<dbReference type="Proteomes" id="UP000001203">
    <property type="component" value="Chromosome circular"/>
</dbReference>
<dbReference type="InterPro" id="IPR051600">
    <property type="entry name" value="Beta-PGM-like"/>
</dbReference>
<dbReference type="HOGENOM" id="CLU_045011_13_3_3"/>
<protein>
    <submittedName>
        <fullName evidence="5">HAD-superfamily hydrolase, subfamily IA, variant 3</fullName>
    </submittedName>
</protein>
<dbReference type="PANTHER" id="PTHR46193:SF21">
    <property type="entry name" value="SLL1138 PROTEIN"/>
    <property type="match status" value="1"/>
</dbReference>
<proteinExistence type="inferred from homology"/>
<reference evidence="5 6" key="1">
    <citation type="journal article" date="2008" name="Proc. Natl. Acad. Sci. U.S.A.">
        <title>The genome of Cyanothece 51142, a unicellular diazotrophic cyanobacterium important in the marine nitrogen cycle.</title>
        <authorList>
            <person name="Welsh E.A."/>
            <person name="Liberton M."/>
            <person name="Stoeckel J."/>
            <person name="Loh T."/>
            <person name="Elvitigala T."/>
            <person name="Wang C."/>
            <person name="Wollam A."/>
            <person name="Fulton R.S."/>
            <person name="Clifton S.W."/>
            <person name="Jacobs J.M."/>
            <person name="Aurora R."/>
            <person name="Ghosh B.K."/>
            <person name="Sherman L.A."/>
            <person name="Smith R.D."/>
            <person name="Wilson R.K."/>
            <person name="Pakrasi H.B."/>
        </authorList>
    </citation>
    <scope>NUCLEOTIDE SEQUENCE [LARGE SCALE GENOMIC DNA]</scope>
    <source>
        <strain evidence="6">ATCC 51142 / BH68</strain>
    </source>
</reference>
<dbReference type="GO" id="GO:0046872">
    <property type="term" value="F:metal ion binding"/>
    <property type="evidence" value="ECO:0007669"/>
    <property type="project" value="UniProtKB-KW"/>
</dbReference>
<dbReference type="NCBIfam" id="TIGR01549">
    <property type="entry name" value="HAD-SF-IA-v1"/>
    <property type="match status" value="1"/>
</dbReference>
<dbReference type="EMBL" id="CP000806">
    <property type="protein sequence ID" value="ACB50290.1"/>
    <property type="molecule type" value="Genomic_DNA"/>
</dbReference>
<dbReference type="Pfam" id="PF00702">
    <property type="entry name" value="Hydrolase"/>
    <property type="match status" value="1"/>
</dbReference>
<dbReference type="STRING" id="43989.cce_0939"/>
<dbReference type="SFLD" id="SFLDG01129">
    <property type="entry name" value="C1.5:_HAD__Beta-PGM__Phosphata"/>
    <property type="match status" value="1"/>
</dbReference>
<evidence type="ECO:0000313" key="6">
    <source>
        <dbReference type="Proteomes" id="UP000001203"/>
    </source>
</evidence>
<keyword evidence="5" id="KW-0378">Hydrolase</keyword>
<dbReference type="SUPFAM" id="SSF56784">
    <property type="entry name" value="HAD-like"/>
    <property type="match status" value="1"/>
</dbReference>
<dbReference type="InterPro" id="IPR006439">
    <property type="entry name" value="HAD-SF_hydro_IA"/>
</dbReference>
<dbReference type="SFLD" id="SFLDS00003">
    <property type="entry name" value="Haloacid_Dehalogenase"/>
    <property type="match status" value="1"/>
</dbReference>
<dbReference type="CDD" id="cd07505">
    <property type="entry name" value="HAD_BPGM-like"/>
    <property type="match status" value="1"/>
</dbReference>
<keyword evidence="6" id="KW-1185">Reference proteome</keyword>
<dbReference type="InterPro" id="IPR023198">
    <property type="entry name" value="PGP-like_dom2"/>
</dbReference>
<comment type="similarity">
    <text evidence="2">Belongs to the HAD-like hydrolase superfamily. CbbY/CbbZ/Gph/YieH family.</text>
</comment>
<organism evidence="5 6">
    <name type="scientific">Crocosphaera subtropica (strain ATCC 51142 / BH68)</name>
    <name type="common">Cyanothece sp. (strain ATCC 51142)</name>
    <dbReference type="NCBI Taxonomy" id="43989"/>
    <lineage>
        <taxon>Bacteria</taxon>
        <taxon>Bacillati</taxon>
        <taxon>Cyanobacteriota</taxon>
        <taxon>Cyanophyceae</taxon>
        <taxon>Oscillatoriophycideae</taxon>
        <taxon>Chroococcales</taxon>
        <taxon>Aphanothecaceae</taxon>
        <taxon>Crocosphaera</taxon>
        <taxon>Crocosphaera subtropica</taxon>
    </lineage>
</organism>
<dbReference type="PANTHER" id="PTHR46193">
    <property type="entry name" value="6-PHOSPHOGLUCONATE PHOSPHATASE"/>
    <property type="match status" value="1"/>
</dbReference>
<dbReference type="InterPro" id="IPR023214">
    <property type="entry name" value="HAD_sf"/>
</dbReference>
<keyword evidence="4" id="KW-0460">Magnesium</keyword>